<accession>A0A444V6S9</accession>
<keyword evidence="4" id="KW-0472">Membrane</keyword>
<comment type="caution">
    <text evidence="6">The sequence shown here is derived from an EMBL/GenBank/DDBJ whole genome shotgun (WGS) entry which is preliminary data.</text>
</comment>
<dbReference type="EMBL" id="SCEB01001836">
    <property type="protein sequence ID" value="RXM96136.1"/>
    <property type="molecule type" value="Genomic_DNA"/>
</dbReference>
<protein>
    <submittedName>
        <fullName evidence="6">Adenylate cyclase type 8</fullName>
    </submittedName>
</protein>
<evidence type="ECO:0000256" key="1">
    <source>
        <dbReference type="ARBA" id="ARBA00022741"/>
    </source>
</evidence>
<dbReference type="PANTHER" id="PTHR47157:SF1">
    <property type="entry name" value="CHROMODOMAIN-HELICASE-DNA-BINDING PROTEIN 1-LIKE"/>
    <property type="match status" value="1"/>
</dbReference>
<dbReference type="GO" id="GO:0005524">
    <property type="term" value="F:ATP binding"/>
    <property type="evidence" value="ECO:0007669"/>
    <property type="project" value="UniProtKB-KW"/>
</dbReference>
<dbReference type="GO" id="GO:0005634">
    <property type="term" value="C:nucleus"/>
    <property type="evidence" value="ECO:0007669"/>
    <property type="project" value="TreeGrafter"/>
</dbReference>
<dbReference type="InterPro" id="IPR038718">
    <property type="entry name" value="SNF2-like_sf"/>
</dbReference>
<dbReference type="GO" id="GO:0006338">
    <property type="term" value="P:chromatin remodeling"/>
    <property type="evidence" value="ECO:0007669"/>
    <property type="project" value="InterPro"/>
</dbReference>
<dbReference type="AlphaFoldDB" id="A0A444V6S9"/>
<feature type="compositionally biased region" description="Polar residues" evidence="3">
    <location>
        <begin position="171"/>
        <end position="189"/>
    </location>
</feature>
<dbReference type="InterPro" id="IPR031053">
    <property type="entry name" value="ALC1"/>
</dbReference>
<keyword evidence="1" id="KW-0547">Nucleotide-binding</keyword>
<dbReference type="GO" id="GO:0003678">
    <property type="term" value="F:DNA helicase activity"/>
    <property type="evidence" value="ECO:0007669"/>
    <property type="project" value="InterPro"/>
</dbReference>
<proteinExistence type="predicted"/>
<keyword evidence="5" id="KW-0732">Signal</keyword>
<sequence length="210" mass="23525">MVIQFSILITLHSALVLITTAEDYKCLPLMLRKTCCWINETCLARNVIIFASILIKFLGAVINILWCDFDKSTTFRNQTFNASASIPDICFYPETISLLVYAVGSLNEKGPFLILSPLSVLSNWKEELERSSPWQAPQACTIARMVPVPTAWLGDLRHRLQATAAMGNRAPPQSTRNAGRGASIQQRSRWQFKGHCPRQPPQSAPPKKRP</sequence>
<evidence type="ECO:0000313" key="6">
    <source>
        <dbReference type="EMBL" id="RXM96136.1"/>
    </source>
</evidence>
<organism evidence="6 7">
    <name type="scientific">Acipenser ruthenus</name>
    <name type="common">Sterlet sturgeon</name>
    <dbReference type="NCBI Taxonomy" id="7906"/>
    <lineage>
        <taxon>Eukaryota</taxon>
        <taxon>Metazoa</taxon>
        <taxon>Chordata</taxon>
        <taxon>Craniata</taxon>
        <taxon>Vertebrata</taxon>
        <taxon>Euteleostomi</taxon>
        <taxon>Actinopterygii</taxon>
        <taxon>Chondrostei</taxon>
        <taxon>Acipenseriformes</taxon>
        <taxon>Acipenseridae</taxon>
        <taxon>Acipenser</taxon>
    </lineage>
</organism>
<feature type="transmembrane region" description="Helical" evidence="4">
    <location>
        <begin position="47"/>
        <end position="66"/>
    </location>
</feature>
<name>A0A444V6S9_ACIRT</name>
<feature type="signal peptide" evidence="5">
    <location>
        <begin position="1"/>
        <end position="21"/>
    </location>
</feature>
<feature type="chain" id="PRO_5019089911" evidence="5">
    <location>
        <begin position="22"/>
        <end position="210"/>
    </location>
</feature>
<keyword evidence="2" id="KW-0067">ATP-binding</keyword>
<keyword evidence="4" id="KW-0812">Transmembrane</keyword>
<evidence type="ECO:0000313" key="7">
    <source>
        <dbReference type="Proteomes" id="UP000289886"/>
    </source>
</evidence>
<reference evidence="6 7" key="1">
    <citation type="submission" date="2019-01" db="EMBL/GenBank/DDBJ databases">
        <title>Draft Genome and Complete Hox-Cluster Characterization of the Sterlet Sturgeon (Acipenser ruthenus).</title>
        <authorList>
            <person name="Wei Q."/>
        </authorList>
    </citation>
    <scope>NUCLEOTIDE SEQUENCE [LARGE SCALE GENOMIC DNA]</scope>
    <source>
        <strain evidence="6">WHYD16114868_AA</strain>
        <tissue evidence="6">Blood</tissue>
    </source>
</reference>
<evidence type="ECO:0000256" key="4">
    <source>
        <dbReference type="SAM" id="Phobius"/>
    </source>
</evidence>
<dbReference type="GO" id="GO:0006281">
    <property type="term" value="P:DNA repair"/>
    <property type="evidence" value="ECO:0007669"/>
    <property type="project" value="InterPro"/>
</dbReference>
<keyword evidence="7" id="KW-1185">Reference proteome</keyword>
<evidence type="ECO:0000256" key="5">
    <source>
        <dbReference type="SAM" id="SignalP"/>
    </source>
</evidence>
<dbReference type="Proteomes" id="UP000289886">
    <property type="component" value="Unassembled WGS sequence"/>
</dbReference>
<feature type="region of interest" description="Disordered" evidence="3">
    <location>
        <begin position="166"/>
        <end position="210"/>
    </location>
</feature>
<dbReference type="PANTHER" id="PTHR47157">
    <property type="entry name" value="CHROMODOMAIN-HELICASE-DNA-BINDING PROTEIN 1-LIKE"/>
    <property type="match status" value="1"/>
</dbReference>
<evidence type="ECO:0000256" key="2">
    <source>
        <dbReference type="ARBA" id="ARBA00022840"/>
    </source>
</evidence>
<keyword evidence="4" id="KW-1133">Transmembrane helix</keyword>
<dbReference type="Gene3D" id="3.40.50.10810">
    <property type="entry name" value="Tandem AAA-ATPase domain"/>
    <property type="match status" value="1"/>
</dbReference>
<gene>
    <name evidence="6" type="ORF">EOD39_16068</name>
</gene>
<evidence type="ECO:0000256" key="3">
    <source>
        <dbReference type="SAM" id="MobiDB-lite"/>
    </source>
</evidence>